<proteinExistence type="predicted"/>
<name>A0A2P7NQP6_9PROT</name>
<organism evidence="1 2">
    <name type="scientific">Nitrosomonas supralitoralis</name>
    <dbReference type="NCBI Taxonomy" id="2116706"/>
    <lineage>
        <taxon>Bacteria</taxon>
        <taxon>Pseudomonadati</taxon>
        <taxon>Pseudomonadota</taxon>
        <taxon>Betaproteobacteria</taxon>
        <taxon>Nitrosomonadales</taxon>
        <taxon>Nitrosomonadaceae</taxon>
        <taxon>Nitrosomonas</taxon>
    </lineage>
</organism>
<reference evidence="1 2" key="1">
    <citation type="submission" date="2018-03" db="EMBL/GenBank/DDBJ databases">
        <title>Draft genome of Nitrosomonas supralitoralis APG5.</title>
        <authorList>
            <person name="Urakawa H."/>
            <person name="Lopez J.V."/>
        </authorList>
    </citation>
    <scope>NUCLEOTIDE SEQUENCE [LARGE SCALE GENOMIC DNA]</scope>
    <source>
        <strain evidence="1 2">APG5</strain>
    </source>
</reference>
<keyword evidence="2" id="KW-1185">Reference proteome</keyword>
<dbReference type="OrthoDB" id="8534296at2"/>
<evidence type="ECO:0008006" key="3">
    <source>
        <dbReference type="Google" id="ProtNLM"/>
    </source>
</evidence>
<protein>
    <recommendedName>
        <fullName evidence="3">MetA-pathway of phenol degradation</fullName>
    </recommendedName>
</protein>
<evidence type="ECO:0000313" key="2">
    <source>
        <dbReference type="Proteomes" id="UP000241912"/>
    </source>
</evidence>
<dbReference type="EMBL" id="PXXU01000160">
    <property type="protein sequence ID" value="PSJ15780.1"/>
    <property type="molecule type" value="Genomic_DNA"/>
</dbReference>
<evidence type="ECO:0000313" key="1">
    <source>
        <dbReference type="EMBL" id="PSJ15780.1"/>
    </source>
</evidence>
<dbReference type="AlphaFoldDB" id="A0A2P7NQP6"/>
<dbReference type="RefSeq" id="WP_106708438.1">
    <property type="nucleotide sequence ID" value="NZ_PXXU01000160.1"/>
</dbReference>
<comment type="caution">
    <text evidence="1">The sequence shown here is derived from an EMBL/GenBank/DDBJ whole genome shotgun (WGS) entry which is preliminary data.</text>
</comment>
<dbReference type="Proteomes" id="UP000241912">
    <property type="component" value="Unassembled WGS sequence"/>
</dbReference>
<accession>A0A2P7NQP6</accession>
<sequence length="229" mass="26487">MLFFILPYTFHAKGELRKGPNIPEPMVFDLVLPLGSDRGKYELNTLFQYNEKNKTLETNPEFEYGYAKGHGIEFELPTENSSIQAYKVSLQGTFNLFLTQHFIHGWQYIYQYNKQSKAHENSVLYIFGYQFNEKLSTLNMGGFRITDISSNGAVEGLMNANLFYGFSKKLLLGLEINWEVRTNLSDSILAMPQIHHLLAKHVELQFGMGMLNMNHHYSPHVVTRIVFDF</sequence>
<gene>
    <name evidence="1" type="ORF">C7H79_17140</name>
</gene>